<feature type="transmembrane region" description="Helical" evidence="9">
    <location>
        <begin position="384"/>
        <end position="402"/>
    </location>
</feature>
<dbReference type="Pfam" id="PF13520">
    <property type="entry name" value="AA_permease_2"/>
    <property type="match status" value="1"/>
</dbReference>
<dbReference type="InterPro" id="IPR002293">
    <property type="entry name" value="AA/rel_permease1"/>
</dbReference>
<feature type="transmembrane region" description="Helical" evidence="9">
    <location>
        <begin position="328"/>
        <end position="347"/>
    </location>
</feature>
<dbReference type="Proteomes" id="UP001176468">
    <property type="component" value="Unassembled WGS sequence"/>
</dbReference>
<evidence type="ECO:0000256" key="8">
    <source>
        <dbReference type="ARBA" id="ARBA00045636"/>
    </source>
</evidence>
<dbReference type="EMBL" id="JAUQSZ010000007">
    <property type="protein sequence ID" value="MDO7842917.1"/>
    <property type="molecule type" value="Genomic_DNA"/>
</dbReference>
<evidence type="ECO:0000256" key="4">
    <source>
        <dbReference type="ARBA" id="ARBA00022475"/>
    </source>
</evidence>
<keyword evidence="11" id="KW-1185">Reference proteome</keyword>
<protein>
    <recommendedName>
        <fullName evidence="3">Arginine/agmatine antiporter</fullName>
    </recommendedName>
</protein>
<gene>
    <name evidence="10" type="ORF">Q5H94_11320</name>
</gene>
<evidence type="ECO:0000313" key="10">
    <source>
        <dbReference type="EMBL" id="MDO7842917.1"/>
    </source>
</evidence>
<feature type="transmembrane region" description="Helical" evidence="9">
    <location>
        <begin position="353"/>
        <end position="377"/>
    </location>
</feature>
<name>A0ABT9A2G6_9SPHN</name>
<dbReference type="Gene3D" id="1.20.1740.10">
    <property type="entry name" value="Amino acid/polyamine transporter I"/>
    <property type="match status" value="1"/>
</dbReference>
<feature type="transmembrane region" description="Helical" evidence="9">
    <location>
        <begin position="266"/>
        <end position="291"/>
    </location>
</feature>
<feature type="transmembrane region" description="Helical" evidence="9">
    <location>
        <begin position="77"/>
        <end position="98"/>
    </location>
</feature>
<keyword evidence="7 9" id="KW-0472">Membrane</keyword>
<dbReference type="PIRSF" id="PIRSF006060">
    <property type="entry name" value="AA_transporter"/>
    <property type="match status" value="1"/>
</dbReference>
<comment type="function">
    <text evidence="8">Major component of the acid-resistance (AR) system allowing enteric pathogens to survive the acidic environment in the stomach. Exchanges extracellular arginine for its intracellular decarboxylation product agmatine (Agm) thereby expelling intracellular protons. Probably undergoes several conformational states in order to translocate the substrate across the membrane; keeps the substrate accessible to only 1 side of the membrane at a time by opening and closing 3 membrane-internal gates.</text>
</comment>
<accession>A0ABT9A2G6</accession>
<feature type="transmembrane region" description="Helical" evidence="9">
    <location>
        <begin position="105"/>
        <end position="124"/>
    </location>
</feature>
<feature type="transmembrane region" description="Helical" evidence="9">
    <location>
        <begin position="130"/>
        <end position="150"/>
    </location>
</feature>
<feature type="transmembrane region" description="Helical" evidence="9">
    <location>
        <begin position="232"/>
        <end position="254"/>
    </location>
</feature>
<evidence type="ECO:0000256" key="5">
    <source>
        <dbReference type="ARBA" id="ARBA00022692"/>
    </source>
</evidence>
<feature type="transmembrane region" description="Helical" evidence="9">
    <location>
        <begin position="162"/>
        <end position="180"/>
    </location>
</feature>
<feature type="transmembrane region" description="Helical" evidence="9">
    <location>
        <begin position="408"/>
        <end position="429"/>
    </location>
</feature>
<dbReference type="PANTHER" id="PTHR42770">
    <property type="entry name" value="AMINO ACID TRANSPORTER-RELATED"/>
    <property type="match status" value="1"/>
</dbReference>
<proteinExistence type="inferred from homology"/>
<evidence type="ECO:0000256" key="1">
    <source>
        <dbReference type="ARBA" id="ARBA00004651"/>
    </source>
</evidence>
<dbReference type="RefSeq" id="WP_304561378.1">
    <property type="nucleotide sequence ID" value="NZ_JAUQSZ010000007.1"/>
</dbReference>
<feature type="transmembrane region" description="Helical" evidence="9">
    <location>
        <begin position="45"/>
        <end position="65"/>
    </location>
</feature>
<comment type="caution">
    <text evidence="10">The sequence shown here is derived from an EMBL/GenBank/DDBJ whole genome shotgun (WGS) entry which is preliminary data.</text>
</comment>
<evidence type="ECO:0000256" key="6">
    <source>
        <dbReference type="ARBA" id="ARBA00022989"/>
    </source>
</evidence>
<evidence type="ECO:0000256" key="7">
    <source>
        <dbReference type="ARBA" id="ARBA00023136"/>
    </source>
</evidence>
<keyword evidence="5 9" id="KW-0812">Transmembrane</keyword>
<sequence length="439" mass="44927">MDETTSGPGRVIGFWACLALVVGNLIGSGIYLLPANLAPLGWNGAIGWVVTIGGALCIAHVFARLCAHLPAAGGPYAYTRAAFGHLAAFFVAWAYWIFVWLGNAAIAVAVVSALSVFAPAVAAVPGLPAVLAVALVWAVTLVNIAGIGAASRVQMATTLLKLLPLFAVIGISAVVLLTHGADIAANVAPVPLAAGAISGAVALSFWGFVGLESATVPAAKIRDPRRTIPRATMIGVVLTGVVYILVSTAITVLMPHAQAAASPAPIAAFIATYWGAAAGNLVALFAAISAAGALNGYVMVQGEVAQAMAVGGVFPRWMAPTNAAGSPARAHIVSSILLTIVTLMNFSRSLSNLFEFMALVSIATGLMAYLACAAAALKLIPHERALWFTAPLAAAFALWAIYGCGLVTLAWGLVLIALGVPVYLWVLLVEKPRLAKQPA</sequence>
<comment type="subcellular location">
    <subcellularLocation>
        <location evidence="1">Cell membrane</location>
        <topology evidence="1">Multi-pass membrane protein</topology>
    </subcellularLocation>
</comment>
<organism evidence="10 11">
    <name type="scientific">Sphingomonas immobilis</name>
    <dbReference type="NCBI Taxonomy" id="3063997"/>
    <lineage>
        <taxon>Bacteria</taxon>
        <taxon>Pseudomonadati</taxon>
        <taxon>Pseudomonadota</taxon>
        <taxon>Alphaproteobacteria</taxon>
        <taxon>Sphingomonadales</taxon>
        <taxon>Sphingomonadaceae</taxon>
        <taxon>Sphingomonas</taxon>
    </lineage>
</organism>
<evidence type="ECO:0000313" key="11">
    <source>
        <dbReference type="Proteomes" id="UP001176468"/>
    </source>
</evidence>
<keyword evidence="6 9" id="KW-1133">Transmembrane helix</keyword>
<dbReference type="PANTHER" id="PTHR42770:SF18">
    <property type="entry name" value="ARGININE_AGMATINE ANTIPORTER"/>
    <property type="match status" value="1"/>
</dbReference>
<evidence type="ECO:0000256" key="2">
    <source>
        <dbReference type="ARBA" id="ARBA00008220"/>
    </source>
</evidence>
<reference evidence="10" key="1">
    <citation type="submission" date="2023-07" db="EMBL/GenBank/DDBJ databases">
        <authorList>
            <person name="Kim M.K."/>
        </authorList>
    </citation>
    <scope>NUCLEOTIDE SEQUENCE</scope>
    <source>
        <strain evidence="10">CA1-15</strain>
    </source>
</reference>
<evidence type="ECO:0000256" key="3">
    <source>
        <dbReference type="ARBA" id="ARBA00021069"/>
    </source>
</evidence>
<dbReference type="InterPro" id="IPR050367">
    <property type="entry name" value="APC_superfamily"/>
</dbReference>
<feature type="transmembrane region" description="Helical" evidence="9">
    <location>
        <begin position="192"/>
        <end position="211"/>
    </location>
</feature>
<keyword evidence="4" id="KW-1003">Cell membrane</keyword>
<evidence type="ECO:0000256" key="9">
    <source>
        <dbReference type="SAM" id="Phobius"/>
    </source>
</evidence>
<feature type="transmembrane region" description="Helical" evidence="9">
    <location>
        <begin position="12"/>
        <end position="33"/>
    </location>
</feature>
<comment type="similarity">
    <text evidence="2">Belongs to the amino acid-polyamine-organocation (APC) superfamily. Basic amino acid/polyamine antiporter (APA) (TC 2.A.3.2) family.</text>
</comment>